<organism evidence="2 3">
    <name type="scientific">Sphaerotilus montanus</name>
    <dbReference type="NCBI Taxonomy" id="522889"/>
    <lineage>
        <taxon>Bacteria</taxon>
        <taxon>Pseudomonadati</taxon>
        <taxon>Pseudomonadota</taxon>
        <taxon>Betaproteobacteria</taxon>
        <taxon>Burkholderiales</taxon>
        <taxon>Sphaerotilaceae</taxon>
        <taxon>Sphaerotilus</taxon>
    </lineage>
</organism>
<proteinExistence type="predicted"/>
<accession>A0A7Y9QUM3</accession>
<evidence type="ECO:0000259" key="1">
    <source>
        <dbReference type="Pfam" id="PF05134"/>
    </source>
</evidence>
<dbReference type="Pfam" id="PF05134">
    <property type="entry name" value="T2SSL"/>
    <property type="match status" value="1"/>
</dbReference>
<dbReference type="NCBIfam" id="TIGR01709">
    <property type="entry name" value="typeII_sec_gspL"/>
    <property type="match status" value="1"/>
</dbReference>
<dbReference type="PIRSF" id="PIRSF015761">
    <property type="entry name" value="Protein_L"/>
    <property type="match status" value="1"/>
</dbReference>
<dbReference type="GO" id="GO:0015628">
    <property type="term" value="P:protein secretion by the type II secretion system"/>
    <property type="evidence" value="ECO:0007669"/>
    <property type="project" value="InterPro"/>
</dbReference>
<reference evidence="2 3" key="1">
    <citation type="submission" date="2020-07" db="EMBL/GenBank/DDBJ databases">
        <title>Genomic Encyclopedia of Archaeal and Bacterial Type Strains, Phase II (KMG-II): from individual species to whole genera.</title>
        <authorList>
            <person name="Goeker M."/>
        </authorList>
    </citation>
    <scope>NUCLEOTIDE SEQUENCE [LARGE SCALE GENOMIC DNA]</scope>
    <source>
        <strain evidence="2 3">DSM 21226</strain>
    </source>
</reference>
<keyword evidence="3" id="KW-1185">Reference proteome</keyword>
<dbReference type="InterPro" id="IPR024230">
    <property type="entry name" value="GspL_cyto_dom"/>
</dbReference>
<dbReference type="InterPro" id="IPR043129">
    <property type="entry name" value="ATPase_NBD"/>
</dbReference>
<evidence type="ECO:0000313" key="2">
    <source>
        <dbReference type="EMBL" id="NYG31672.1"/>
    </source>
</evidence>
<sequence>MSLLVIQLPTRTRLHPQSRGSAPGAGVRAELGFVLSPDGQSIQSEGQCAASLLPKATAVVAVLAPADVAFHRLTCPKAPAARLRAALAGILEEQVLDDVEQLHLSLAPDARPGDETWVAAIDREWLTAELAALETVGVVVDRVVPGLWPDVQAHGHFHVPYDDDKPKTLLTWADAQGVSTWPLQGSLSRGLLPEPLADNTLWTADPAAAAPAERWLGQPVQVLGMGARLLASAQSGWNLRQFELAARHRGLALLRDAGKQFLTPGWRPVRLGLIGLLLANLAGLNAWAWMQRNELQVRRTAVANLLRTTHPQVRAVLDAPLQMARENDLLRASAGRPGDTDLEPLLQAAASVWPEGRPPQVLRYENGRLSLGAPGIGADEISRMKATLEPAGWRIDQTDNQVTLSRPTTPGAAR</sequence>
<dbReference type="SUPFAM" id="SSF53067">
    <property type="entry name" value="Actin-like ATPase domain"/>
    <property type="match status" value="1"/>
</dbReference>
<name>A0A7Y9QUM3_9BURK</name>
<dbReference type="EMBL" id="JACCFH010000001">
    <property type="protein sequence ID" value="NYG31672.1"/>
    <property type="molecule type" value="Genomic_DNA"/>
</dbReference>
<dbReference type="Gene3D" id="3.30.420.380">
    <property type="match status" value="1"/>
</dbReference>
<dbReference type="GO" id="GO:0015627">
    <property type="term" value="C:type II protein secretion system complex"/>
    <property type="evidence" value="ECO:0007669"/>
    <property type="project" value="InterPro"/>
</dbReference>
<dbReference type="GO" id="GO:0009276">
    <property type="term" value="C:Gram-negative-bacterium-type cell wall"/>
    <property type="evidence" value="ECO:0007669"/>
    <property type="project" value="InterPro"/>
</dbReference>
<dbReference type="AlphaFoldDB" id="A0A7Y9QUM3"/>
<protein>
    <submittedName>
        <fullName evidence="2">General secretion pathway protein L</fullName>
    </submittedName>
</protein>
<comment type="caution">
    <text evidence="2">The sequence shown here is derived from an EMBL/GenBank/DDBJ whole genome shotgun (WGS) entry which is preliminary data.</text>
</comment>
<gene>
    <name evidence="2" type="ORF">BDD16_000658</name>
</gene>
<evidence type="ECO:0000313" key="3">
    <source>
        <dbReference type="Proteomes" id="UP000518288"/>
    </source>
</evidence>
<dbReference type="InterPro" id="IPR007812">
    <property type="entry name" value="T2SS_protein-GspL"/>
</dbReference>
<dbReference type="RefSeq" id="WP_179632643.1">
    <property type="nucleotide sequence ID" value="NZ_JACCFH010000001.1"/>
</dbReference>
<dbReference type="Proteomes" id="UP000518288">
    <property type="component" value="Unassembled WGS sequence"/>
</dbReference>
<feature type="domain" description="GspL cytoplasmic actin-ATPase-like" evidence="1">
    <location>
        <begin position="54"/>
        <end position="145"/>
    </location>
</feature>